<reference evidence="2" key="1">
    <citation type="journal article" date="2021" name="Proc. Natl. Acad. Sci. U.S.A.">
        <title>A Catalog of Tens of Thousands of Viruses from Human Metagenomes Reveals Hidden Associations with Chronic Diseases.</title>
        <authorList>
            <person name="Tisza M.J."/>
            <person name="Buck C.B."/>
        </authorList>
    </citation>
    <scope>NUCLEOTIDE SEQUENCE</scope>
    <source>
        <strain evidence="2">CtcPV5</strain>
    </source>
</reference>
<name>A0A8S5LKB8_9CAUD</name>
<protein>
    <submittedName>
        <fullName evidence="2">Receptor binding protein</fullName>
    </submittedName>
</protein>
<keyword evidence="2" id="KW-0675">Receptor</keyword>
<dbReference type="Gene3D" id="2.40.30.200">
    <property type="match status" value="1"/>
</dbReference>
<dbReference type="Pfam" id="PF05709">
    <property type="entry name" value="Sipho_tail"/>
    <property type="match status" value="1"/>
</dbReference>
<proteinExistence type="predicted"/>
<sequence length="262" mass="28568">MNIYEFQDLSERAVTSVLPTETIVFNGINLDKELPYFRTLNVSGRENFERSLNTVETSGDGEFLLSSKLNANTIVVTFSLSADTTSDFNVYFDKLKDLLAGTNVPFSFTDEPNYTRFGTVSKLDNPTAGSIDVVGTIEIRQSDPYKYSDLINKSGASSVTLESVGGTGVKLKNLVMTVKVDTNTVTLLIGKNRKLVLEGSFTTGNDVTIDFENKTISSLNTSVLNKMKIPDSNLFEGGLKDGDVVSSANASNITVSFRGFRL</sequence>
<dbReference type="EMBL" id="BK015867">
    <property type="protein sequence ID" value="DAD70524.1"/>
    <property type="molecule type" value="Genomic_DNA"/>
</dbReference>
<dbReference type="InterPro" id="IPR006520">
    <property type="entry name" value="Dit_BPSPP_N"/>
</dbReference>
<feature type="domain" description="Siphovirus-type tail component RIFT-related" evidence="1">
    <location>
        <begin position="35"/>
        <end position="124"/>
    </location>
</feature>
<accession>A0A8S5LKB8</accession>
<evidence type="ECO:0000313" key="2">
    <source>
        <dbReference type="EMBL" id="DAD70524.1"/>
    </source>
</evidence>
<evidence type="ECO:0000259" key="1">
    <source>
        <dbReference type="Pfam" id="PF05709"/>
    </source>
</evidence>
<dbReference type="NCBIfam" id="TIGR01633">
    <property type="entry name" value="phi3626_gp14_N"/>
    <property type="match status" value="1"/>
</dbReference>
<dbReference type="InterPro" id="IPR008841">
    <property type="entry name" value="Siphovirus-type_tail_N"/>
</dbReference>
<organism evidence="2">
    <name type="scientific">Siphoviridae sp. ctcPV5</name>
    <dbReference type="NCBI Taxonomy" id="2827582"/>
    <lineage>
        <taxon>Viruses</taxon>
        <taxon>Duplodnaviria</taxon>
        <taxon>Heunggongvirae</taxon>
        <taxon>Uroviricota</taxon>
        <taxon>Caudoviricetes</taxon>
    </lineage>
</organism>